<evidence type="ECO:0000256" key="4">
    <source>
        <dbReference type="ARBA" id="ARBA00012944"/>
    </source>
</evidence>
<dbReference type="PRINTS" id="PR01436">
    <property type="entry name" value="NADHDHGNASE2"/>
</dbReference>
<evidence type="ECO:0000256" key="1">
    <source>
        <dbReference type="ARBA" id="ARBA00003257"/>
    </source>
</evidence>
<keyword evidence="15 18" id="KW-0496">Mitochondrion</keyword>
<comment type="catalytic activity">
    <reaction evidence="17 18">
        <text>a ubiquinone + NADH + 5 H(+)(in) = a ubiquinol + NAD(+) + 4 H(+)(out)</text>
        <dbReference type="Rhea" id="RHEA:29091"/>
        <dbReference type="Rhea" id="RHEA-COMP:9565"/>
        <dbReference type="Rhea" id="RHEA-COMP:9566"/>
        <dbReference type="ChEBI" id="CHEBI:15378"/>
        <dbReference type="ChEBI" id="CHEBI:16389"/>
        <dbReference type="ChEBI" id="CHEBI:17976"/>
        <dbReference type="ChEBI" id="CHEBI:57540"/>
        <dbReference type="ChEBI" id="CHEBI:57945"/>
        <dbReference type="EC" id="7.1.1.2"/>
    </reaction>
</comment>
<name>A0A8T9ZWP7_9HEMI</name>
<feature type="transmembrane region" description="Helical" evidence="18">
    <location>
        <begin position="265"/>
        <end position="288"/>
    </location>
</feature>
<keyword evidence="6" id="KW-0813">Transport</keyword>
<comment type="subcellular location">
    <subcellularLocation>
        <location evidence="2 18">Mitochondrion inner membrane</location>
        <topology evidence="2 18">Multi-pass membrane protein</topology>
    </subcellularLocation>
</comment>
<feature type="transmembrane region" description="Helical" evidence="18">
    <location>
        <begin position="309"/>
        <end position="327"/>
    </location>
</feature>
<evidence type="ECO:0000256" key="15">
    <source>
        <dbReference type="ARBA" id="ARBA00023128"/>
    </source>
</evidence>
<keyword evidence="14 18" id="KW-0830">Ubiquinone</keyword>
<evidence type="ECO:0000256" key="12">
    <source>
        <dbReference type="ARBA" id="ARBA00022989"/>
    </source>
</evidence>
<dbReference type="EC" id="7.1.1.2" evidence="4 18"/>
<dbReference type="InterPro" id="IPR001750">
    <property type="entry name" value="ND/Mrp_TM"/>
</dbReference>
<evidence type="ECO:0000256" key="18">
    <source>
        <dbReference type="RuleBase" id="RU003403"/>
    </source>
</evidence>
<feature type="transmembrane region" description="Helical" evidence="18">
    <location>
        <begin position="194"/>
        <end position="213"/>
    </location>
</feature>
<feature type="transmembrane region" description="Helical" evidence="18">
    <location>
        <begin position="233"/>
        <end position="253"/>
    </location>
</feature>
<feature type="transmembrane region" description="Helical" evidence="18">
    <location>
        <begin position="89"/>
        <end position="108"/>
    </location>
</feature>
<evidence type="ECO:0000256" key="14">
    <source>
        <dbReference type="ARBA" id="ARBA00023075"/>
    </source>
</evidence>
<evidence type="ECO:0000256" key="3">
    <source>
        <dbReference type="ARBA" id="ARBA00007012"/>
    </source>
</evidence>
<protein>
    <recommendedName>
        <fullName evidence="5 18">NADH-ubiquinone oxidoreductase chain 2</fullName>
        <ecNumber evidence="4 18">7.1.1.2</ecNumber>
    </recommendedName>
</protein>
<dbReference type="GO" id="GO:0008137">
    <property type="term" value="F:NADH dehydrogenase (ubiquinone) activity"/>
    <property type="evidence" value="ECO:0007669"/>
    <property type="project" value="UniProtKB-EC"/>
</dbReference>
<keyword evidence="16 18" id="KW-0472">Membrane</keyword>
<dbReference type="Pfam" id="PF00361">
    <property type="entry name" value="Proton_antipo_M"/>
    <property type="match status" value="1"/>
</dbReference>
<dbReference type="GO" id="GO:0005743">
    <property type="term" value="C:mitochondrial inner membrane"/>
    <property type="evidence" value="ECO:0007669"/>
    <property type="project" value="UniProtKB-SubCell"/>
</dbReference>
<evidence type="ECO:0000256" key="9">
    <source>
        <dbReference type="ARBA" id="ARBA00022792"/>
    </source>
</evidence>
<dbReference type="InterPro" id="IPR050175">
    <property type="entry name" value="Complex_I_Subunit_2"/>
</dbReference>
<evidence type="ECO:0000256" key="5">
    <source>
        <dbReference type="ARBA" id="ARBA00021008"/>
    </source>
</evidence>
<keyword evidence="9 18" id="KW-0999">Mitochondrion inner membrane</keyword>
<evidence type="ECO:0000256" key="16">
    <source>
        <dbReference type="ARBA" id="ARBA00023136"/>
    </source>
</evidence>
<dbReference type="EMBL" id="MW619650">
    <property type="protein sequence ID" value="UPL65351.1"/>
    <property type="molecule type" value="Genomic_DNA"/>
</dbReference>
<dbReference type="PANTHER" id="PTHR46552:SF1">
    <property type="entry name" value="NADH-UBIQUINONE OXIDOREDUCTASE CHAIN 2"/>
    <property type="match status" value="1"/>
</dbReference>
<organism evidence="20">
    <name type="scientific">Meschia woodwardi</name>
    <dbReference type="NCBI Taxonomy" id="2813447"/>
    <lineage>
        <taxon>Eukaryota</taxon>
        <taxon>Metazoa</taxon>
        <taxon>Ecdysozoa</taxon>
        <taxon>Arthropoda</taxon>
        <taxon>Hexapoda</taxon>
        <taxon>Insecta</taxon>
        <taxon>Pterygota</taxon>
        <taxon>Neoptera</taxon>
        <taxon>Paraneoptera</taxon>
        <taxon>Hemiptera</taxon>
        <taxon>Heteroptera</taxon>
        <taxon>Panheteroptera</taxon>
        <taxon>Pentatomomorpha</taxon>
        <taxon>Lygaeoidea</taxon>
        <taxon>Meschiidae</taxon>
        <taxon>Meschia</taxon>
    </lineage>
</organism>
<evidence type="ECO:0000259" key="19">
    <source>
        <dbReference type="Pfam" id="PF00361"/>
    </source>
</evidence>
<evidence type="ECO:0000256" key="10">
    <source>
        <dbReference type="ARBA" id="ARBA00022967"/>
    </source>
</evidence>
<comment type="function">
    <text evidence="18">Core subunit of the mitochondrial membrane respiratory chain NADH dehydrogenase (Complex I) which catalyzes electron transfer from NADH through the respiratory chain, using ubiquinone as an electron acceptor. Essential for the catalytic activity and assembly of complex I.</text>
</comment>
<dbReference type="InterPro" id="IPR003917">
    <property type="entry name" value="NADH_UbQ_OxRdtase_chain2"/>
</dbReference>
<evidence type="ECO:0000256" key="17">
    <source>
        <dbReference type="ARBA" id="ARBA00049551"/>
    </source>
</evidence>
<reference evidence="20" key="1">
    <citation type="journal article" date="2022" name="Cladistics">
        <title>Diversification of the phytophagous lineages of true bugs (Insecta: Hemiptera: Heteroptera) shortly after that of the flowering plants.</title>
        <authorList>
            <person name="Ye F."/>
            <person name="Kment P."/>
            <person name="Redei D."/>
            <person name="Luo J.Y."/>
            <person name="Wang Y.H."/>
            <person name="Kuechler S.M."/>
            <person name="Zhang W.W."/>
            <person name="Chen P.P."/>
            <person name="Wu H.Y."/>
            <person name="Wu Y.Z."/>
            <person name="Sun X.Y."/>
            <person name="Ding L."/>
            <person name="Wang Y.R."/>
            <person name="Xie Q."/>
        </authorList>
    </citation>
    <scope>NUCLEOTIDE SEQUENCE</scope>
</reference>
<comment type="similarity">
    <text evidence="3 18">Belongs to the complex I subunit 2 family.</text>
</comment>
<comment type="function">
    <text evidence="1">Core subunit of the mitochondrial membrane respiratory chain NADH dehydrogenase (Complex I) that is believed to belong to the minimal assembly required for catalysis. Complex I functions in the transfer of electrons from NADH to the respiratory chain. The immediate electron acceptor for the enzyme is believed to be ubiquinone.</text>
</comment>
<keyword evidence="7 18" id="KW-0679">Respiratory chain</keyword>
<evidence type="ECO:0000256" key="13">
    <source>
        <dbReference type="ARBA" id="ARBA00023027"/>
    </source>
</evidence>
<dbReference type="GO" id="GO:0006120">
    <property type="term" value="P:mitochondrial electron transport, NADH to ubiquinone"/>
    <property type="evidence" value="ECO:0007669"/>
    <property type="project" value="InterPro"/>
</dbReference>
<feature type="domain" description="NADH:quinone oxidoreductase/Mrp antiporter transmembrane" evidence="19">
    <location>
        <begin position="22"/>
        <end position="280"/>
    </location>
</feature>
<evidence type="ECO:0000256" key="6">
    <source>
        <dbReference type="ARBA" id="ARBA00022448"/>
    </source>
</evidence>
<dbReference type="PANTHER" id="PTHR46552">
    <property type="entry name" value="NADH-UBIQUINONE OXIDOREDUCTASE CHAIN 2"/>
    <property type="match status" value="1"/>
</dbReference>
<feature type="transmembrane region" description="Helical" evidence="18">
    <location>
        <begin position="146"/>
        <end position="165"/>
    </location>
</feature>
<keyword evidence="11 18" id="KW-0249">Electron transport</keyword>
<keyword evidence="13 18" id="KW-0520">NAD</keyword>
<accession>A0A8T9ZWP7</accession>
<evidence type="ECO:0000313" key="20">
    <source>
        <dbReference type="EMBL" id="UPL65351.1"/>
    </source>
</evidence>
<geneLocation type="mitochondrion" evidence="20"/>
<keyword evidence="8 18" id="KW-0812">Transmembrane</keyword>
<feature type="transmembrane region" description="Helical" evidence="18">
    <location>
        <begin position="56"/>
        <end position="77"/>
    </location>
</feature>
<feature type="transmembrane region" description="Helical" evidence="18">
    <location>
        <begin position="6"/>
        <end position="26"/>
    </location>
</feature>
<dbReference type="AlphaFoldDB" id="A0A8T9ZWP7"/>
<sequence>MNFNKMMFLMMIMVSTMLTISSNNWISMWMGMEMNLMSFIPLIHSKMNHNSQSMMIYFLVQSIGSVILLFSILMNSFLMVSPYTITEEFAKMMMIVGMLIKVGAAPFHSWMPEMMSNMNWLNNIVLMTWQKLAPLFVISNFNFNHWMFYATIILSSTIGAIGGLNYSSLRKIMAYSSINHLSWMFMMMSYNYQWIKYLMLYSLMIVMTCSFFYKYNAYYMNQLVSKTSMMEKITYSTLMLSMGGLPPFLGFLPKWMVIQSMMNSSMIYIMLIMIMMSLITLFYYMRMIMYFMMNYSMMNKWMIMKNNKMYNITMLYINFMLPVFFVFNF</sequence>
<evidence type="ECO:0000256" key="11">
    <source>
        <dbReference type="ARBA" id="ARBA00022982"/>
    </source>
</evidence>
<keyword evidence="12 18" id="KW-1133">Transmembrane helix</keyword>
<proteinExistence type="inferred from homology"/>
<keyword evidence="10 18" id="KW-1278">Translocase</keyword>
<evidence type="ECO:0000256" key="2">
    <source>
        <dbReference type="ARBA" id="ARBA00004448"/>
    </source>
</evidence>
<evidence type="ECO:0000256" key="8">
    <source>
        <dbReference type="ARBA" id="ARBA00022692"/>
    </source>
</evidence>
<evidence type="ECO:0000256" key="7">
    <source>
        <dbReference type="ARBA" id="ARBA00022660"/>
    </source>
</evidence>